<feature type="non-terminal residue" evidence="1">
    <location>
        <position position="1"/>
    </location>
</feature>
<feature type="non-terminal residue" evidence="1">
    <location>
        <position position="53"/>
    </location>
</feature>
<comment type="caution">
    <text evidence="1">The sequence shown here is derived from an EMBL/GenBank/DDBJ whole genome shotgun (WGS) entry which is preliminary data.</text>
</comment>
<dbReference type="AlphaFoldDB" id="X1SN84"/>
<reference evidence="1" key="1">
    <citation type="journal article" date="2014" name="Front. Microbiol.">
        <title>High frequency of phylogenetically diverse reductive dehalogenase-homologous genes in deep subseafloor sedimentary metagenomes.</title>
        <authorList>
            <person name="Kawai M."/>
            <person name="Futagami T."/>
            <person name="Toyoda A."/>
            <person name="Takaki Y."/>
            <person name="Nishi S."/>
            <person name="Hori S."/>
            <person name="Arai W."/>
            <person name="Tsubouchi T."/>
            <person name="Morono Y."/>
            <person name="Uchiyama I."/>
            <person name="Ito T."/>
            <person name="Fujiyama A."/>
            <person name="Inagaki F."/>
            <person name="Takami H."/>
        </authorList>
    </citation>
    <scope>NUCLEOTIDE SEQUENCE</scope>
    <source>
        <strain evidence="1">Expedition CK06-06</strain>
    </source>
</reference>
<accession>X1SN84</accession>
<organism evidence="1">
    <name type="scientific">marine sediment metagenome</name>
    <dbReference type="NCBI Taxonomy" id="412755"/>
    <lineage>
        <taxon>unclassified sequences</taxon>
        <taxon>metagenomes</taxon>
        <taxon>ecological metagenomes</taxon>
    </lineage>
</organism>
<evidence type="ECO:0000313" key="1">
    <source>
        <dbReference type="EMBL" id="GAI69274.1"/>
    </source>
</evidence>
<dbReference type="EMBL" id="BARV01045478">
    <property type="protein sequence ID" value="GAI69274.1"/>
    <property type="molecule type" value="Genomic_DNA"/>
</dbReference>
<protein>
    <submittedName>
        <fullName evidence="1">Uncharacterized protein</fullName>
    </submittedName>
</protein>
<gene>
    <name evidence="1" type="ORF">S06H3_66595</name>
</gene>
<name>X1SN84_9ZZZZ</name>
<sequence>DVKKAWIRLYSQNLPGKEIPEELKGKLEAGLESEKVAKAEAGEIPPKPKRFSV</sequence>
<proteinExistence type="predicted"/>